<dbReference type="InterPro" id="IPR016135">
    <property type="entry name" value="UBQ-conjugating_enzyme/RWD"/>
</dbReference>
<dbReference type="Gene3D" id="3.10.110.10">
    <property type="entry name" value="Ubiquitin Conjugating Enzyme"/>
    <property type="match status" value="1"/>
</dbReference>
<dbReference type="InterPro" id="IPR000608">
    <property type="entry name" value="UBC"/>
</dbReference>
<evidence type="ECO:0000313" key="8">
    <source>
        <dbReference type="EMBL" id="CAI9303721.1"/>
    </source>
</evidence>
<evidence type="ECO:0000256" key="2">
    <source>
        <dbReference type="ARBA" id="ARBA00022679"/>
    </source>
</evidence>
<keyword evidence="2" id="KW-0808">Transferase</keyword>
<evidence type="ECO:0000256" key="3">
    <source>
        <dbReference type="ARBA" id="ARBA00022741"/>
    </source>
</evidence>
<dbReference type="SMART" id="SM00212">
    <property type="entry name" value="UBCc"/>
    <property type="match status" value="1"/>
</dbReference>
<keyword evidence="4" id="KW-0833">Ubl conjugation pathway</keyword>
<evidence type="ECO:0000256" key="1">
    <source>
        <dbReference type="ARBA" id="ARBA00012486"/>
    </source>
</evidence>
<gene>
    <name evidence="8" type="ORF">LSALG_LOCUS42141</name>
</gene>
<protein>
    <recommendedName>
        <fullName evidence="1">E2 ubiquitin-conjugating enzyme</fullName>
        <ecNumber evidence="1">2.3.2.23</ecNumber>
    </recommendedName>
</protein>
<evidence type="ECO:0000256" key="6">
    <source>
        <dbReference type="SAM" id="MobiDB-lite"/>
    </source>
</evidence>
<dbReference type="AlphaFoldDB" id="A0AA36A4M0"/>
<feature type="compositionally biased region" description="Low complexity" evidence="6">
    <location>
        <begin position="23"/>
        <end position="35"/>
    </location>
</feature>
<dbReference type="EC" id="2.3.2.23" evidence="1"/>
<feature type="region of interest" description="Disordered" evidence="6">
    <location>
        <begin position="1"/>
        <end position="47"/>
    </location>
</feature>
<feature type="domain" description="UBC core" evidence="7">
    <location>
        <begin position="164"/>
        <end position="324"/>
    </location>
</feature>
<keyword evidence="5" id="KW-0067">ATP-binding</keyword>
<reference evidence="8" key="1">
    <citation type="submission" date="2023-04" db="EMBL/GenBank/DDBJ databases">
        <authorList>
            <person name="Vijverberg K."/>
            <person name="Xiong W."/>
            <person name="Schranz E."/>
        </authorList>
    </citation>
    <scope>NUCLEOTIDE SEQUENCE</scope>
</reference>
<dbReference type="Proteomes" id="UP001177003">
    <property type="component" value="Chromosome 9"/>
</dbReference>
<sequence>MGSPEAGRCNSQNSTKRVFPGRSSSTESKLETSSSPCNHPLKGKNKMHEEDEVIRISSMQGIIISPTYSGVVEQDSVNRKIMSSTSEKLTRIEDLITSNQDSRKIQNSSNVMGIYNYSNMIQQKRNEVMRKYREFNKFDIVEDYSDHHYKVKGPNSEKMQPQKNWAKRIQKEWRMLKKALPDTIFVRVYESRMDLLRAVIIGAEGTPYHDGLFFFDVFFPYKYPDVPPKVHYHSSGLIINPNLHYDGKVCLSLLNTWSGGKNEKWTPGVSSMLQVLVSIQGLILNEKPYFNDPIFARPSGSRTGEYRSMKYNERTLIYSLKTMVYTMRNPPKHFEDLVIGHFHNRAVSILTICRGYTKGVRVGCGVNVGEEKSSHGFQKNVERLMRTLVRAFEKIGVDNIDKFIPEIVPEFTPQTRNLAQKIRAFFCIKG</sequence>
<dbReference type="PANTHER" id="PTHR46116">
    <property type="entry name" value="(E3-INDEPENDENT) E2 UBIQUITIN-CONJUGATING ENZYME"/>
    <property type="match status" value="1"/>
</dbReference>
<organism evidence="8 9">
    <name type="scientific">Lactuca saligna</name>
    <name type="common">Willowleaf lettuce</name>
    <dbReference type="NCBI Taxonomy" id="75948"/>
    <lineage>
        <taxon>Eukaryota</taxon>
        <taxon>Viridiplantae</taxon>
        <taxon>Streptophyta</taxon>
        <taxon>Embryophyta</taxon>
        <taxon>Tracheophyta</taxon>
        <taxon>Spermatophyta</taxon>
        <taxon>Magnoliopsida</taxon>
        <taxon>eudicotyledons</taxon>
        <taxon>Gunneridae</taxon>
        <taxon>Pentapetalae</taxon>
        <taxon>asterids</taxon>
        <taxon>campanulids</taxon>
        <taxon>Asterales</taxon>
        <taxon>Asteraceae</taxon>
        <taxon>Cichorioideae</taxon>
        <taxon>Cichorieae</taxon>
        <taxon>Lactucinae</taxon>
        <taxon>Lactuca</taxon>
    </lineage>
</organism>
<dbReference type="FunFam" id="3.10.110.10:FF:000028">
    <property type="entry name" value="Probable ubiquitin-conjugating enzyme E2 23"/>
    <property type="match status" value="1"/>
</dbReference>
<evidence type="ECO:0000256" key="4">
    <source>
        <dbReference type="ARBA" id="ARBA00022786"/>
    </source>
</evidence>
<dbReference type="GO" id="GO:0005524">
    <property type="term" value="F:ATP binding"/>
    <property type="evidence" value="ECO:0007669"/>
    <property type="project" value="UniProtKB-KW"/>
</dbReference>
<dbReference type="EMBL" id="OX465085">
    <property type="protein sequence ID" value="CAI9303721.1"/>
    <property type="molecule type" value="Genomic_DNA"/>
</dbReference>
<evidence type="ECO:0000259" key="7">
    <source>
        <dbReference type="PROSITE" id="PS50127"/>
    </source>
</evidence>
<dbReference type="SUPFAM" id="SSF54495">
    <property type="entry name" value="UBC-like"/>
    <property type="match status" value="1"/>
</dbReference>
<dbReference type="PROSITE" id="PS50127">
    <property type="entry name" value="UBC_2"/>
    <property type="match status" value="1"/>
</dbReference>
<evidence type="ECO:0000313" key="9">
    <source>
        <dbReference type="Proteomes" id="UP001177003"/>
    </source>
</evidence>
<proteinExistence type="predicted"/>
<accession>A0AA36A4M0</accession>
<keyword evidence="9" id="KW-1185">Reference proteome</keyword>
<keyword evidence="3" id="KW-0547">Nucleotide-binding</keyword>
<dbReference type="GO" id="GO:0061631">
    <property type="term" value="F:ubiquitin conjugating enzyme activity"/>
    <property type="evidence" value="ECO:0007669"/>
    <property type="project" value="UniProtKB-EC"/>
</dbReference>
<name>A0AA36A4M0_LACSI</name>
<dbReference type="Pfam" id="PF00179">
    <property type="entry name" value="UQ_con"/>
    <property type="match status" value="1"/>
</dbReference>
<evidence type="ECO:0000256" key="5">
    <source>
        <dbReference type="ARBA" id="ARBA00022840"/>
    </source>
</evidence>
<dbReference type="CDD" id="cd23837">
    <property type="entry name" value="UBCc_UBE2O"/>
    <property type="match status" value="1"/>
</dbReference>
<dbReference type="PANTHER" id="PTHR46116:SF41">
    <property type="entry name" value="UBIQUITIN-CONJUGATING ENZYME E2 25-RELATED"/>
    <property type="match status" value="1"/>
</dbReference>